<reference evidence="2 3" key="1">
    <citation type="submission" date="2021-02" db="EMBL/GenBank/DDBJ databases">
        <title>Complete genome of Desulfoluna sp. strain ASN36.</title>
        <authorList>
            <person name="Takahashi A."/>
            <person name="Kojima H."/>
            <person name="Fukui M."/>
        </authorList>
    </citation>
    <scope>NUCLEOTIDE SEQUENCE [LARGE SCALE GENOMIC DNA]</scope>
    <source>
        <strain evidence="2 3">ASN36</strain>
    </source>
</reference>
<organism evidence="2 3">
    <name type="scientific">Desulfoluna limicola</name>
    <dbReference type="NCBI Taxonomy" id="2810562"/>
    <lineage>
        <taxon>Bacteria</taxon>
        <taxon>Pseudomonadati</taxon>
        <taxon>Thermodesulfobacteriota</taxon>
        <taxon>Desulfobacteria</taxon>
        <taxon>Desulfobacterales</taxon>
        <taxon>Desulfolunaceae</taxon>
        <taxon>Desulfoluna</taxon>
    </lineage>
</organism>
<dbReference type="PANTHER" id="PTHR44103">
    <property type="entry name" value="PROPROTEIN CONVERTASE P"/>
    <property type="match status" value="1"/>
</dbReference>
<gene>
    <name evidence="2" type="ORF">DSLASN_13200</name>
</gene>
<name>A0ABM7PET7_9BACT</name>
<dbReference type="Proteomes" id="UP001320148">
    <property type="component" value="Chromosome"/>
</dbReference>
<dbReference type="RefSeq" id="WP_236891973.1">
    <property type="nucleotide sequence ID" value="NZ_AP024488.1"/>
</dbReference>
<dbReference type="SUPFAM" id="SSF69318">
    <property type="entry name" value="Integrin alpha N-terminal domain"/>
    <property type="match status" value="2"/>
</dbReference>
<evidence type="ECO:0000313" key="2">
    <source>
        <dbReference type="EMBL" id="BCS95688.1"/>
    </source>
</evidence>
<keyword evidence="1" id="KW-0732">Signal</keyword>
<evidence type="ECO:0000256" key="1">
    <source>
        <dbReference type="ARBA" id="ARBA00022729"/>
    </source>
</evidence>
<dbReference type="InterPro" id="IPR028994">
    <property type="entry name" value="Integrin_alpha_N"/>
</dbReference>
<dbReference type="Pfam" id="PF13517">
    <property type="entry name" value="FG-GAP_3"/>
    <property type="match status" value="3"/>
</dbReference>
<dbReference type="InterPro" id="IPR013517">
    <property type="entry name" value="FG-GAP"/>
</dbReference>
<dbReference type="Gene3D" id="2.130.10.130">
    <property type="entry name" value="Integrin alpha, N-terminal"/>
    <property type="match status" value="2"/>
</dbReference>
<keyword evidence="3" id="KW-1185">Reference proteome</keyword>
<proteinExistence type="predicted"/>
<dbReference type="EMBL" id="AP024488">
    <property type="protein sequence ID" value="BCS95688.1"/>
    <property type="molecule type" value="Genomic_DNA"/>
</dbReference>
<dbReference type="PANTHER" id="PTHR44103:SF1">
    <property type="entry name" value="PROPROTEIN CONVERTASE P"/>
    <property type="match status" value="1"/>
</dbReference>
<accession>A0ABM7PET7</accession>
<evidence type="ECO:0000313" key="3">
    <source>
        <dbReference type="Proteomes" id="UP001320148"/>
    </source>
</evidence>
<sequence length="708" mass="75437">MITHPEHSHALSGAPSHELLHHPQLLSPCRALRITDVLLRTTAALAIAGSVNIAAETVHAAEMGPFVPLMNFSNPLSHAEAFGIATAPLFVDVDGDSDLDAVLVRWTPSDDGGASSYKLDFYRNTDTQGTAVFTKASDSDNPFGEISLNQPKVSFGDVDSDGDVDLLYAEYLAGKTQLNCYLNEGTPSAPSFRLAEDAENPFKTISLSQYAQGSLTDLTGDGRADLILVDGDHTHTTLHFFPQGTTGSFIEQTGENSPFSGVNLSSGDSESIPLFADIDTDGDRDLILTSGNGVRFFNNTGTATKASFSEQTADANPFDAFSQIGGLLCSMMDIDGDGDLDLFFSNYLLPVMCYENVGGAENPEFRAQTNTLGIDAIDLNESVLSTVSFADIDGDGDLDAFVSHIPHNDHPNSVMTYTNMGSAGEPHYEKAEPLVEGGPDDHFFMATRFADMDGDGDLDLLVSSKGLIYFENIGNATTPSFEMPTAEEDNPFGKIDIYASFVTLADLDRDGDLDLISSSSVNGMTFYRNTGTPEKAVFTEEDASPHGMPDSMSTPELADVDGDGDYDLILAGGMNGSDVGFEFYENTGSPAEMSFTMRAGADNPFAEFPPGYFGMISVADVDGDGKADFFPSTVGSPIYYYHHGLPETSDTADTPAATEPGDGYGPCFIAASNAPTHANRKTLSTMVLAGLASIGAGLWRKKKGYMVQ</sequence>
<protein>
    <recommendedName>
        <fullName evidence="4">FG-GAP repeat protein</fullName>
    </recommendedName>
</protein>
<evidence type="ECO:0008006" key="4">
    <source>
        <dbReference type="Google" id="ProtNLM"/>
    </source>
</evidence>